<protein>
    <submittedName>
        <fullName evidence="1">Uncharacterized protein</fullName>
    </submittedName>
</protein>
<evidence type="ECO:0000313" key="1">
    <source>
        <dbReference type="EMBL" id="CAE6496110.1"/>
    </source>
</evidence>
<evidence type="ECO:0000313" key="2">
    <source>
        <dbReference type="Proteomes" id="UP000655759"/>
    </source>
</evidence>
<organism evidence="1 2">
    <name type="scientific">Candidatus Nitrosotenuis uzonensis</name>
    <dbReference type="NCBI Taxonomy" id="1407055"/>
    <lineage>
        <taxon>Archaea</taxon>
        <taxon>Nitrososphaerota</taxon>
        <taxon>Candidatus Nitrosotenuis</taxon>
    </lineage>
</organism>
<dbReference type="AlphaFoldDB" id="A0A812F2K3"/>
<name>A0A812F2K3_9ARCH</name>
<dbReference type="EMBL" id="CAJNAQ010000005">
    <property type="protein sequence ID" value="CAE6496110.1"/>
    <property type="molecule type" value="Genomic_DNA"/>
</dbReference>
<reference evidence="1" key="1">
    <citation type="submission" date="2021-02" db="EMBL/GenBank/DDBJ databases">
        <authorList>
            <person name="Han P."/>
        </authorList>
    </citation>
    <scope>NUCLEOTIDE SEQUENCE</scope>
    <source>
        <strain evidence="1">Candidatus Nitrosotenuis uzonensis 5A</strain>
    </source>
</reference>
<proteinExistence type="predicted"/>
<dbReference type="Proteomes" id="UP000655759">
    <property type="component" value="Unassembled WGS sequence"/>
</dbReference>
<accession>A0A812F2K3</accession>
<comment type="caution">
    <text evidence="1">The sequence shown here is derived from an EMBL/GenBank/DDBJ whole genome shotgun (WGS) entry which is preliminary data.</text>
</comment>
<sequence>MANIHALAVVTAIAVIVTTVAYSAAGAYSASNLQFRWNDQGSFDYLSTMFGGRISACNSSDLPANLKSYSFKMTYDGENLGALQTGGANILPHSTSVMSAKFSTEDKRISEMFFSFLDTEIGGTDVTRIDSRKMSVEETIESSIIGFIPISFSKQYSGEEFSHMMNQKTKCDV</sequence>
<dbReference type="RefSeq" id="WP_205099494.1">
    <property type="nucleotide sequence ID" value="NZ_CAJNAQ010000005.1"/>
</dbReference>
<gene>
    <name evidence="1" type="ORF">NUZ5A_50491</name>
</gene>